<keyword evidence="4" id="KW-1185">Reference proteome</keyword>
<dbReference type="Gene3D" id="1.10.287.3240">
    <property type="match status" value="1"/>
</dbReference>
<dbReference type="InterPro" id="IPR040357">
    <property type="entry name" value="Vma22/CCDC115"/>
</dbReference>
<feature type="compositionally biased region" description="Basic and acidic residues" evidence="2">
    <location>
        <begin position="146"/>
        <end position="160"/>
    </location>
</feature>
<dbReference type="PANTHER" id="PTHR31996:SF2">
    <property type="entry name" value="COILED-COIL DOMAIN-CONTAINING PROTEIN 115"/>
    <property type="match status" value="1"/>
</dbReference>
<evidence type="ECO:0000313" key="3">
    <source>
        <dbReference type="EMBL" id="KAF2073395.1"/>
    </source>
</evidence>
<evidence type="ECO:0000256" key="2">
    <source>
        <dbReference type="SAM" id="MobiDB-lite"/>
    </source>
</evidence>
<accession>A0A8J4UYQ6</accession>
<dbReference type="GO" id="GO:0051082">
    <property type="term" value="F:unfolded protein binding"/>
    <property type="evidence" value="ECO:0007669"/>
    <property type="project" value="TreeGrafter"/>
</dbReference>
<gene>
    <name evidence="3" type="ORF">CYY_005308</name>
</gene>
<feature type="compositionally biased region" description="Acidic residues" evidence="2">
    <location>
        <begin position="122"/>
        <end position="132"/>
    </location>
</feature>
<dbReference type="Pfam" id="PF21730">
    <property type="entry name" value="Vma22_CCDC115"/>
    <property type="match status" value="1"/>
</dbReference>
<dbReference type="Proteomes" id="UP000695562">
    <property type="component" value="Unassembled WGS sequence"/>
</dbReference>
<feature type="compositionally biased region" description="Basic and acidic residues" evidence="2">
    <location>
        <begin position="112"/>
        <end position="121"/>
    </location>
</feature>
<dbReference type="PANTHER" id="PTHR31996">
    <property type="entry name" value="COILED-COIL DOMAIN-CONTAINING PROTEIN 115"/>
    <property type="match status" value="1"/>
</dbReference>
<feature type="compositionally biased region" description="Low complexity" evidence="2">
    <location>
        <begin position="90"/>
        <end position="106"/>
    </location>
</feature>
<proteinExistence type="predicted"/>
<evidence type="ECO:0000256" key="1">
    <source>
        <dbReference type="ARBA" id="ARBA00093634"/>
    </source>
</evidence>
<reference evidence="3" key="1">
    <citation type="submission" date="2020-01" db="EMBL/GenBank/DDBJ databases">
        <title>Development of genomics and gene disruption for Polysphondylium violaceum indicates a role for the polyketide synthase stlB in stalk morphogenesis.</title>
        <authorList>
            <person name="Narita B."/>
            <person name="Kawabe Y."/>
            <person name="Kin K."/>
            <person name="Saito T."/>
            <person name="Gibbs R."/>
            <person name="Kuspa A."/>
            <person name="Muzny D."/>
            <person name="Queller D."/>
            <person name="Richards S."/>
            <person name="Strassman J."/>
            <person name="Sucgang R."/>
            <person name="Worley K."/>
            <person name="Schaap P."/>
        </authorList>
    </citation>
    <scope>NUCLEOTIDE SEQUENCE</scope>
    <source>
        <strain evidence="3">QSvi11</strain>
    </source>
</reference>
<protein>
    <recommendedName>
        <fullName evidence="1">Vacuolar ATPase assembly protein VMA22</fullName>
    </recommendedName>
</protein>
<dbReference type="OrthoDB" id="21376at2759"/>
<feature type="region of interest" description="Disordered" evidence="2">
    <location>
        <begin position="78"/>
        <end position="160"/>
    </location>
</feature>
<evidence type="ECO:0000313" key="4">
    <source>
        <dbReference type="Proteomes" id="UP000695562"/>
    </source>
</evidence>
<feature type="compositionally biased region" description="Low complexity" evidence="2">
    <location>
        <begin position="133"/>
        <end position="144"/>
    </location>
</feature>
<dbReference type="GO" id="GO:0070072">
    <property type="term" value="P:vacuolar proton-transporting V-type ATPase complex assembly"/>
    <property type="evidence" value="ECO:0007669"/>
    <property type="project" value="InterPro"/>
</dbReference>
<dbReference type="AlphaFoldDB" id="A0A8J4UYQ6"/>
<organism evidence="3 4">
    <name type="scientific">Polysphondylium violaceum</name>
    <dbReference type="NCBI Taxonomy" id="133409"/>
    <lineage>
        <taxon>Eukaryota</taxon>
        <taxon>Amoebozoa</taxon>
        <taxon>Evosea</taxon>
        <taxon>Eumycetozoa</taxon>
        <taxon>Dictyostelia</taxon>
        <taxon>Dictyosteliales</taxon>
        <taxon>Dictyosteliaceae</taxon>
        <taxon>Polysphondylium</taxon>
    </lineage>
</organism>
<name>A0A8J4UYQ6_9MYCE</name>
<sequence>MTAQQQKEEIEKLTTQFFDELEYLNELREQYNELLKNGYFYLAKSRYSMGLKSLGQLQYPENIKSTFTITIDSDNSLSIHERQDKKKSPSSSSNNTSSSSSSTTTTTKRRGGNKESKTKADSDDESSDDESENNNNNQENNENNQDGEKKPATPKRGNKELIKKDPIYWFGIMTPSTLKQSQSYFKQSINLSLEMSNKIILLNVIEKQLEELKKNQQTV</sequence>
<dbReference type="EMBL" id="AJWJ01000207">
    <property type="protein sequence ID" value="KAF2073395.1"/>
    <property type="molecule type" value="Genomic_DNA"/>
</dbReference>
<comment type="caution">
    <text evidence="3">The sequence shown here is derived from an EMBL/GenBank/DDBJ whole genome shotgun (WGS) entry which is preliminary data.</text>
</comment>